<dbReference type="InterPro" id="IPR057981">
    <property type="entry name" value="TPR_LAA1-like_C"/>
</dbReference>
<dbReference type="EMBL" id="MU006055">
    <property type="protein sequence ID" value="KAF2857249.1"/>
    <property type="molecule type" value="Genomic_DNA"/>
</dbReference>
<dbReference type="GO" id="GO:0030139">
    <property type="term" value="C:endocytic vesicle"/>
    <property type="evidence" value="ECO:0007669"/>
    <property type="project" value="TreeGrafter"/>
</dbReference>
<dbReference type="Proteomes" id="UP000799421">
    <property type="component" value="Unassembled WGS sequence"/>
</dbReference>
<dbReference type="InterPro" id="IPR040108">
    <property type="entry name" value="Laa1/Sip1/HEATR5"/>
</dbReference>
<protein>
    <recommendedName>
        <fullName evidence="3">LAA1-like C-terminal TPR repeats domain-containing protein</fullName>
    </recommendedName>
</protein>
<evidence type="ECO:0000256" key="2">
    <source>
        <dbReference type="SAM" id="MobiDB-lite"/>
    </source>
</evidence>
<dbReference type="Gene3D" id="1.25.10.10">
    <property type="entry name" value="Leucine-rich Repeat Variant"/>
    <property type="match status" value="2"/>
</dbReference>
<dbReference type="SUPFAM" id="SSF48371">
    <property type="entry name" value="ARM repeat"/>
    <property type="match status" value="2"/>
</dbReference>
<name>A0A6A7BRD4_9PEZI</name>
<dbReference type="Pfam" id="PF25808">
    <property type="entry name" value="TPR_LAA1_C"/>
    <property type="match status" value="1"/>
</dbReference>
<gene>
    <name evidence="4" type="ORF">K470DRAFT_223739</name>
</gene>
<dbReference type="Pfam" id="PF25468">
    <property type="entry name" value="HEAT_HEATR5A"/>
    <property type="match status" value="1"/>
</dbReference>
<dbReference type="GO" id="GO:0042147">
    <property type="term" value="P:retrograde transport, endosome to Golgi"/>
    <property type="evidence" value="ECO:0007669"/>
    <property type="project" value="TreeGrafter"/>
</dbReference>
<accession>A0A6A7BRD4</accession>
<proteinExistence type="inferred from homology"/>
<reference evidence="4" key="1">
    <citation type="journal article" date="2020" name="Stud. Mycol.">
        <title>101 Dothideomycetes genomes: a test case for predicting lifestyles and emergence of pathogens.</title>
        <authorList>
            <person name="Haridas S."/>
            <person name="Albert R."/>
            <person name="Binder M."/>
            <person name="Bloem J."/>
            <person name="Labutti K."/>
            <person name="Salamov A."/>
            <person name="Andreopoulos B."/>
            <person name="Baker S."/>
            <person name="Barry K."/>
            <person name="Bills G."/>
            <person name="Bluhm B."/>
            <person name="Cannon C."/>
            <person name="Castanera R."/>
            <person name="Culley D."/>
            <person name="Daum C."/>
            <person name="Ezra D."/>
            <person name="Gonzalez J."/>
            <person name="Henrissat B."/>
            <person name="Kuo A."/>
            <person name="Liang C."/>
            <person name="Lipzen A."/>
            <person name="Lutzoni F."/>
            <person name="Magnuson J."/>
            <person name="Mondo S."/>
            <person name="Nolan M."/>
            <person name="Ohm R."/>
            <person name="Pangilinan J."/>
            <person name="Park H.-J."/>
            <person name="Ramirez L."/>
            <person name="Alfaro M."/>
            <person name="Sun H."/>
            <person name="Tritt A."/>
            <person name="Yoshinaga Y."/>
            <person name="Zwiers L.-H."/>
            <person name="Turgeon B."/>
            <person name="Goodwin S."/>
            <person name="Spatafora J."/>
            <person name="Crous P."/>
            <person name="Grigoriev I."/>
        </authorList>
    </citation>
    <scope>NUCLEOTIDE SEQUENCE</scope>
    <source>
        <strain evidence="4">CBS 480.64</strain>
    </source>
</reference>
<evidence type="ECO:0000313" key="5">
    <source>
        <dbReference type="Proteomes" id="UP000799421"/>
    </source>
</evidence>
<comment type="similarity">
    <text evidence="1">Belongs to the HEATR5 family.</text>
</comment>
<feature type="compositionally biased region" description="Basic and acidic residues" evidence="2">
    <location>
        <begin position="273"/>
        <end position="283"/>
    </location>
</feature>
<dbReference type="GO" id="GO:0016020">
    <property type="term" value="C:membrane"/>
    <property type="evidence" value="ECO:0007669"/>
    <property type="project" value="TreeGrafter"/>
</dbReference>
<evidence type="ECO:0000313" key="4">
    <source>
        <dbReference type="EMBL" id="KAF2857249.1"/>
    </source>
</evidence>
<sequence length="1938" mass="209682">MSTSPPPNPSASTSTDLDIQKLHALPSDQQRLYLLTYTTQLAERISPSTTPQTLLKCVTLSTPAPTRVMRANLARAYANLFAASSKNLYETINTLSSLLGGKEHPATQHAAATCLASIYLRHGENAVSLAPLVTSALIKSLRTQDVGLRAGAFHALTGIIQGIKGSIDEDSARAVWKACRSAAQGDKALLTQKRACECLGTVGTLTRWFDDATSVDKLVGAAWRAMESGSRDVRTEAAKTIARRLARSYAAVGTAATPAVRKQVPLRKSGVKGVKEEEGRESSSRTGSRTASPAAEKTHALSFLEVLKLLSAQYTRTTTSNRARAGIAAAYVMLFRELGEQTVERHYGEIAMHLFTELLNHPIVHVNKYRQMMTRRFVGVILEGVVGGMLGESAQLNAARFLINDVLKDYPQAIKERPEPTKQTLTGALSALTGLIDSLDSAIAAIADQCRDALLQVLKHPNFTVQVHTAHALRAFVLAHPQHLLSVVTICMNSVSRELGLLGGPRQALRQCIGHAYGLAALLSTSSHRPLYGAVDVYARVFQQATALLKSSSNSDLRISSCQVQVAWTMIGGLMSLGPNFVKIHLSQLLMLWKNALPKPGQQRNMLELSYLAHVRECALGSIKAFLTFNQKLLTADVSRRLAAMLENTVTFLQGLPERKTSEDPANRLTPAMQLQDYEMMVRARVFQCFAQLLILSPAESVEVNSIILPLAVATFSNSEYYPPSSLNAAIASAAAQFESIWDVGDNNGFGVTGLVRGLDVVDPVTRQARKHWSSREGYLHDIDRTLTSPIGCAAENDPTSCYLAESEFNPPGTEAVNSAIAVFSLCLPLQSPRIQESTLERISLSLTGTRDAARRAAITVNTAVALATASSSAKGDLSHSNTQNALTSLLHICLKDADQAVRQLTAEAIGAFCSASGNVKAEVTYLTETIVSNREPHVRAGCALALAAIHSQLGGMAAGFHMKQIVSILMSLAADTHPLVHCWALDALAQVAESAGLNYTGHVANTIGMLSQLYASDTHNAECAAVASSNMALELPVTAAMARGVDAVINVLGPDLQDMVKARDMILTMVRLFSQEDAIPVQSAALRCMEHVSVYAPGYLDFAQHVQTLQTDIESESVEISSTALHGLSDLMRRDATAVVKAARPGLEDALWDRLNSEPYQKNIRSIFTNWLGQTGSTDPADWIQRCNTILTKTKASAERSEEEAVPDVQDEEVAGFAVGEAPQAPTSTQELLRWQVRLFALELLSDLIFMITKQALVTDDSPGELALQSKVADVVRIAFSASTAGVTSLRVLGMRIIQQVLELFGKSPDPDFPDAMLLEQYQAQISSALTPAFATDSSPELAAAAVSVCATFIATGIVTDVDRMGRILKVLVSSLDNFSKDTDCASIGDLKHLSANALVMVRMAVFSAWAKLQIASTEQTYLMQVVEPHITQLMPLWLTSLREYSHLRFEPDISATLGTPSSGDVDTVYAALNRQTLLRFYQSSWLSLVDAIASLIDQDSEAVFDALDDREPPTTPKQINYREEPVAFFFVLFGLAFESLATRSSDDDIVSRQRNLEILQALKRVLRPSVSGDAVYQEVVFSETVDLLSRMVLTESLSVQSNVVEIARNLCIVHPSTRSEVSSDLSEEIEQLFELTRIIVLVLGNLIPGLSDSPVAVQDLDASDEATALAKTALQALVDVSNVFPTVIKLDLHAAILNVFVATLAAPTTQKALVKTTLPLFKSFVETVSASDGGELLTHAFTRLTGVLRLAQRREGAWSVDCETNVLLALTILLGSKGWDALPWTGSFIAELDGAARNPVTARVALGCLRTLLLAGVGARRIVELGIRFVLDPAVEGRDFMTQTLALYVGKVETRMVYIGLLVKVLLERARRGEKVADEILFLASVDQTTFRAVVGGLAGDERSSLEQVLKERAAANAVRRASDEKEPSIALKMDF</sequence>
<feature type="domain" description="LAA1-like C-terminal TPR repeats" evidence="3">
    <location>
        <begin position="1792"/>
        <end position="1921"/>
    </location>
</feature>
<evidence type="ECO:0000259" key="3">
    <source>
        <dbReference type="Pfam" id="PF25808"/>
    </source>
</evidence>
<dbReference type="GO" id="GO:0008104">
    <property type="term" value="P:intracellular protein localization"/>
    <property type="evidence" value="ECO:0007669"/>
    <property type="project" value="TreeGrafter"/>
</dbReference>
<dbReference type="Pfam" id="PF20210">
    <property type="entry name" value="Laa1_Sip1_HTR5"/>
    <property type="match status" value="1"/>
</dbReference>
<evidence type="ECO:0000256" key="1">
    <source>
        <dbReference type="ARBA" id="ARBA00008304"/>
    </source>
</evidence>
<dbReference type="GO" id="GO:0005829">
    <property type="term" value="C:cytosol"/>
    <property type="evidence" value="ECO:0007669"/>
    <property type="project" value="GOC"/>
</dbReference>
<feature type="region of interest" description="Disordered" evidence="2">
    <location>
        <begin position="266"/>
        <end position="296"/>
    </location>
</feature>
<keyword evidence="5" id="KW-1185">Reference proteome</keyword>
<organism evidence="4 5">
    <name type="scientific">Piedraia hortae CBS 480.64</name>
    <dbReference type="NCBI Taxonomy" id="1314780"/>
    <lineage>
        <taxon>Eukaryota</taxon>
        <taxon>Fungi</taxon>
        <taxon>Dikarya</taxon>
        <taxon>Ascomycota</taxon>
        <taxon>Pezizomycotina</taxon>
        <taxon>Dothideomycetes</taxon>
        <taxon>Dothideomycetidae</taxon>
        <taxon>Capnodiales</taxon>
        <taxon>Piedraiaceae</taxon>
        <taxon>Piedraia</taxon>
    </lineage>
</organism>
<dbReference type="GO" id="GO:0006897">
    <property type="term" value="P:endocytosis"/>
    <property type="evidence" value="ECO:0007669"/>
    <property type="project" value="TreeGrafter"/>
</dbReference>
<dbReference type="InterPro" id="IPR046837">
    <property type="entry name" value="Laa1/Sip1/HEATR5-like_HEAT"/>
</dbReference>
<dbReference type="InterPro" id="IPR011989">
    <property type="entry name" value="ARM-like"/>
</dbReference>
<dbReference type="InterPro" id="IPR016024">
    <property type="entry name" value="ARM-type_fold"/>
</dbReference>
<dbReference type="GO" id="GO:0005794">
    <property type="term" value="C:Golgi apparatus"/>
    <property type="evidence" value="ECO:0007669"/>
    <property type="project" value="TreeGrafter"/>
</dbReference>
<dbReference type="OrthoDB" id="192608at2759"/>
<dbReference type="PANTHER" id="PTHR21663:SF0">
    <property type="entry name" value="HEAT REPEAT-CONTAINING PROTEIN 5B"/>
    <property type="match status" value="1"/>
</dbReference>
<dbReference type="PANTHER" id="PTHR21663">
    <property type="entry name" value="HYPOTHETICAL HEAT DOMAIN-CONTAINING"/>
    <property type="match status" value="1"/>
</dbReference>